<gene>
    <name evidence="1" type="ORF">SR858_23180</name>
</gene>
<dbReference type="EMBL" id="CP140152">
    <property type="protein sequence ID" value="WQH03920.1"/>
    <property type="molecule type" value="Genomic_DNA"/>
</dbReference>
<keyword evidence="2" id="KW-1185">Reference proteome</keyword>
<evidence type="ECO:0000313" key="2">
    <source>
        <dbReference type="Proteomes" id="UP001326110"/>
    </source>
</evidence>
<protein>
    <submittedName>
        <fullName evidence="1">Uncharacterized protein</fullName>
    </submittedName>
</protein>
<dbReference type="Proteomes" id="UP001326110">
    <property type="component" value="Chromosome"/>
</dbReference>
<evidence type="ECO:0000313" key="1">
    <source>
        <dbReference type="EMBL" id="WQH03920.1"/>
    </source>
</evidence>
<sequence>MLERQADATRQYIDSVATDEAYEEALAEASKVRGGMYWHKGPAAAPENACLVRTSASCG</sequence>
<organism evidence="1 2">
    <name type="scientific">Duganella zoogloeoides</name>
    <dbReference type="NCBI Taxonomy" id="75659"/>
    <lineage>
        <taxon>Bacteria</taxon>
        <taxon>Pseudomonadati</taxon>
        <taxon>Pseudomonadota</taxon>
        <taxon>Betaproteobacteria</taxon>
        <taxon>Burkholderiales</taxon>
        <taxon>Oxalobacteraceae</taxon>
        <taxon>Telluria group</taxon>
        <taxon>Duganella</taxon>
    </lineage>
</organism>
<accession>A0ABZ0XXS9</accession>
<reference evidence="1 2" key="1">
    <citation type="submission" date="2023-11" db="EMBL/GenBank/DDBJ databases">
        <title>MicrobeMod: A computational toolkit for identifying prokaryotic methylation and restriction-modification with nanopore sequencing.</title>
        <authorList>
            <person name="Crits-Christoph A."/>
            <person name="Kang S.C."/>
            <person name="Lee H."/>
            <person name="Ostrov N."/>
        </authorList>
    </citation>
    <scope>NUCLEOTIDE SEQUENCE [LARGE SCALE GENOMIC DNA]</scope>
    <source>
        <strain evidence="1 2">ATCC 25935</strain>
    </source>
</reference>
<name>A0ABZ0XXS9_9BURK</name>
<proteinExistence type="predicted"/>
<dbReference type="RefSeq" id="WP_322534010.1">
    <property type="nucleotide sequence ID" value="NZ_CP140152.1"/>
</dbReference>